<dbReference type="PANTHER" id="PTHR30136:SF39">
    <property type="entry name" value="TRANSCRIPTIONAL REGULATORY PROTEIN"/>
    <property type="match status" value="1"/>
</dbReference>
<reference evidence="6 7" key="1">
    <citation type="submission" date="2024-10" db="EMBL/GenBank/DDBJ databases">
        <title>The Natural Products Discovery Center: Release of the First 8490 Sequenced Strains for Exploring Actinobacteria Biosynthetic Diversity.</title>
        <authorList>
            <person name="Kalkreuter E."/>
            <person name="Kautsar S.A."/>
            <person name="Yang D."/>
            <person name="Bader C.D."/>
            <person name="Teijaro C.N."/>
            <person name="Fluegel L."/>
            <person name="Davis C.M."/>
            <person name="Simpson J.R."/>
            <person name="Lauterbach L."/>
            <person name="Steele A.D."/>
            <person name="Gui C."/>
            <person name="Meng S."/>
            <person name="Li G."/>
            <person name="Viehrig K."/>
            <person name="Ye F."/>
            <person name="Su P."/>
            <person name="Kiefer A.F."/>
            <person name="Nichols A."/>
            <person name="Cepeda A.J."/>
            <person name="Yan W."/>
            <person name="Fan B."/>
            <person name="Jiang Y."/>
            <person name="Adhikari A."/>
            <person name="Zheng C.-J."/>
            <person name="Schuster L."/>
            <person name="Cowan T.M."/>
            <person name="Smanski M.J."/>
            <person name="Chevrette M.G."/>
            <person name="De Carvalho L.P.S."/>
            <person name="Shen B."/>
        </authorList>
    </citation>
    <scope>NUCLEOTIDE SEQUENCE [LARGE SCALE GENOMIC DNA]</scope>
    <source>
        <strain evidence="6 7">NPDC053399</strain>
    </source>
</reference>
<evidence type="ECO:0000313" key="6">
    <source>
        <dbReference type="EMBL" id="MFI9100890.1"/>
    </source>
</evidence>
<keyword evidence="2" id="KW-0238">DNA-binding</keyword>
<evidence type="ECO:0000313" key="7">
    <source>
        <dbReference type="Proteomes" id="UP001614394"/>
    </source>
</evidence>
<dbReference type="InterPro" id="IPR036388">
    <property type="entry name" value="WH-like_DNA-bd_sf"/>
</dbReference>
<feature type="domain" description="HTH iclR-type" evidence="4">
    <location>
        <begin position="10"/>
        <end position="69"/>
    </location>
</feature>
<dbReference type="EMBL" id="JBITYG010000002">
    <property type="protein sequence ID" value="MFI9100890.1"/>
    <property type="molecule type" value="Genomic_DNA"/>
</dbReference>
<dbReference type="PROSITE" id="PS51078">
    <property type="entry name" value="ICLR_ED"/>
    <property type="match status" value="1"/>
</dbReference>
<evidence type="ECO:0000256" key="1">
    <source>
        <dbReference type="ARBA" id="ARBA00023015"/>
    </source>
</evidence>
<protein>
    <submittedName>
        <fullName evidence="6">IclR family transcriptional regulator</fullName>
    </submittedName>
</protein>
<keyword evidence="7" id="KW-1185">Reference proteome</keyword>
<evidence type="ECO:0000256" key="3">
    <source>
        <dbReference type="ARBA" id="ARBA00023163"/>
    </source>
</evidence>
<comment type="caution">
    <text evidence="6">The sequence shown here is derived from an EMBL/GenBank/DDBJ whole genome shotgun (WGS) entry which is preliminary data.</text>
</comment>
<dbReference type="Proteomes" id="UP001614394">
    <property type="component" value="Unassembled WGS sequence"/>
</dbReference>
<evidence type="ECO:0000256" key="2">
    <source>
        <dbReference type="ARBA" id="ARBA00023125"/>
    </source>
</evidence>
<gene>
    <name evidence="6" type="ORF">ACIGXA_10205</name>
</gene>
<dbReference type="InterPro" id="IPR005471">
    <property type="entry name" value="Tscrpt_reg_IclR_N"/>
</dbReference>
<dbReference type="PROSITE" id="PS51077">
    <property type="entry name" value="HTH_ICLR"/>
    <property type="match status" value="1"/>
</dbReference>
<dbReference type="SUPFAM" id="SSF55781">
    <property type="entry name" value="GAF domain-like"/>
    <property type="match status" value="1"/>
</dbReference>
<name>A0ABW8C685_9ACTN</name>
<proteinExistence type="predicted"/>
<sequence length="239" mass="25199">MTLSDMSSGVRVLDKASLLLSALEAEPASLATLVAKTGLPRPTAHRLAVAMERLDLLTRDTAGRFGLGPRLADMSAGARQNSLLLAAEPVLERLHELTGVSAQLHQRRGVRRVCVLSAGSQDDSRQTGPIGAASPMRYGSIAQVLLAWEDPDQLYEGLREARFNGATLSGVRRQGWAESVGDDGPGSASIAAPVRGLDNRVVGAVALSGPVAQLSRNPGRRYAGHVIDAAILIGERLSR</sequence>
<dbReference type="SUPFAM" id="SSF46785">
    <property type="entry name" value="Winged helix' DNA-binding domain"/>
    <property type="match status" value="1"/>
</dbReference>
<dbReference type="Gene3D" id="3.30.450.40">
    <property type="match status" value="1"/>
</dbReference>
<dbReference type="InterPro" id="IPR036390">
    <property type="entry name" value="WH_DNA-bd_sf"/>
</dbReference>
<dbReference type="SMART" id="SM00346">
    <property type="entry name" value="HTH_ICLR"/>
    <property type="match status" value="1"/>
</dbReference>
<feature type="domain" description="IclR-ED" evidence="5">
    <location>
        <begin position="70"/>
        <end position="239"/>
    </location>
</feature>
<keyword evidence="1" id="KW-0805">Transcription regulation</keyword>
<dbReference type="Pfam" id="PF01614">
    <property type="entry name" value="IclR_C"/>
    <property type="match status" value="1"/>
</dbReference>
<keyword evidence="3" id="KW-0804">Transcription</keyword>
<evidence type="ECO:0000259" key="5">
    <source>
        <dbReference type="PROSITE" id="PS51078"/>
    </source>
</evidence>
<dbReference type="Gene3D" id="1.10.10.10">
    <property type="entry name" value="Winged helix-like DNA-binding domain superfamily/Winged helix DNA-binding domain"/>
    <property type="match status" value="1"/>
</dbReference>
<organism evidence="6 7">
    <name type="scientific">Streptomyces fildesensis</name>
    <dbReference type="NCBI Taxonomy" id="375757"/>
    <lineage>
        <taxon>Bacteria</taxon>
        <taxon>Bacillati</taxon>
        <taxon>Actinomycetota</taxon>
        <taxon>Actinomycetes</taxon>
        <taxon>Kitasatosporales</taxon>
        <taxon>Streptomycetaceae</taxon>
        <taxon>Streptomyces</taxon>
    </lineage>
</organism>
<dbReference type="InterPro" id="IPR029016">
    <property type="entry name" value="GAF-like_dom_sf"/>
</dbReference>
<dbReference type="Pfam" id="PF09339">
    <property type="entry name" value="HTH_IclR"/>
    <property type="match status" value="1"/>
</dbReference>
<dbReference type="PANTHER" id="PTHR30136">
    <property type="entry name" value="HELIX-TURN-HELIX TRANSCRIPTIONAL REGULATOR, ICLR FAMILY"/>
    <property type="match status" value="1"/>
</dbReference>
<evidence type="ECO:0000259" key="4">
    <source>
        <dbReference type="PROSITE" id="PS51077"/>
    </source>
</evidence>
<dbReference type="InterPro" id="IPR014757">
    <property type="entry name" value="Tscrpt_reg_IclR_C"/>
</dbReference>
<dbReference type="InterPro" id="IPR050707">
    <property type="entry name" value="HTH_MetabolicPath_Reg"/>
</dbReference>
<accession>A0ABW8C685</accession>
<dbReference type="RefSeq" id="WP_399646632.1">
    <property type="nucleotide sequence ID" value="NZ_JBITYG010000002.1"/>
</dbReference>